<dbReference type="Gene3D" id="1.10.10.10">
    <property type="entry name" value="Winged helix-like DNA-binding domain superfamily/Winged helix DNA-binding domain"/>
    <property type="match status" value="1"/>
</dbReference>
<dbReference type="InterPro" id="IPR036388">
    <property type="entry name" value="WH-like_DNA-bd_sf"/>
</dbReference>
<evidence type="ECO:0000313" key="3">
    <source>
        <dbReference type="EMBL" id="KFC00004.1"/>
    </source>
</evidence>
<dbReference type="AlphaFoldDB" id="A0A084ZRA9"/>
<dbReference type="Pfam" id="PF00486">
    <property type="entry name" value="Trans_reg_C"/>
    <property type="match status" value="1"/>
</dbReference>
<organism evidence="3 4">
    <name type="scientific">Trabulsiella guamensis ATCC 49490</name>
    <dbReference type="NCBI Taxonomy" id="1005994"/>
    <lineage>
        <taxon>Bacteria</taxon>
        <taxon>Pseudomonadati</taxon>
        <taxon>Pseudomonadota</taxon>
        <taxon>Gammaproteobacteria</taxon>
        <taxon>Enterobacterales</taxon>
        <taxon>Enterobacteriaceae</taxon>
        <taxon>Trabulsiella</taxon>
    </lineage>
</organism>
<dbReference type="InterPro" id="IPR016032">
    <property type="entry name" value="Sig_transdc_resp-reg_C-effctor"/>
</dbReference>
<dbReference type="OrthoDB" id="6485260at2"/>
<proteinExistence type="predicted"/>
<reference evidence="4" key="1">
    <citation type="submission" date="2014-05" db="EMBL/GenBank/DDBJ databases">
        <title>ATOL: Assembling a taxonomically balanced genome-scale reconstruction of the evolutionary history of the Enterobacteriaceae.</title>
        <authorList>
            <person name="Plunkett G. III"/>
            <person name="Neeno-Eckwall E.C."/>
            <person name="Glasner J.D."/>
            <person name="Perna N.T."/>
        </authorList>
    </citation>
    <scope>NUCLEOTIDE SEQUENCE [LARGE SCALE GENOMIC DNA]</scope>
    <source>
        <strain evidence="4">ATCC 49490</strain>
    </source>
</reference>
<keyword evidence="1" id="KW-0238">DNA-binding</keyword>
<dbReference type="eggNOG" id="COG0745">
    <property type="taxonomic scope" value="Bacteria"/>
</dbReference>
<sequence length="129" mass="14985">MDYQLHGFMIGKAILVDIGNKRACRIPVSNSDKTVVFAAVFFNKTMLRLFLYLLIHARHGNVSREELFEHVWEENNLSPSTQRLWQVINNLNKKLSTLGLPEDFILSAKGCGYFINYDDITPLYYEVRE</sequence>
<dbReference type="GO" id="GO:0006355">
    <property type="term" value="P:regulation of DNA-templated transcription"/>
    <property type="evidence" value="ECO:0007669"/>
    <property type="project" value="InterPro"/>
</dbReference>
<dbReference type="SUPFAM" id="SSF46894">
    <property type="entry name" value="C-terminal effector domain of the bipartite response regulators"/>
    <property type="match status" value="1"/>
</dbReference>
<evidence type="ECO:0000313" key="4">
    <source>
        <dbReference type="Proteomes" id="UP000028630"/>
    </source>
</evidence>
<dbReference type="SMART" id="SM00862">
    <property type="entry name" value="Trans_reg_C"/>
    <property type="match status" value="1"/>
</dbReference>
<dbReference type="GO" id="GO:0000160">
    <property type="term" value="P:phosphorelay signal transduction system"/>
    <property type="evidence" value="ECO:0007669"/>
    <property type="project" value="InterPro"/>
</dbReference>
<comment type="caution">
    <text evidence="3">The sequence shown here is derived from an EMBL/GenBank/DDBJ whole genome shotgun (WGS) entry which is preliminary data.</text>
</comment>
<evidence type="ECO:0000259" key="2">
    <source>
        <dbReference type="SMART" id="SM00862"/>
    </source>
</evidence>
<feature type="domain" description="OmpR/PhoB-type" evidence="2">
    <location>
        <begin position="38"/>
        <end position="115"/>
    </location>
</feature>
<dbReference type="InterPro" id="IPR001867">
    <property type="entry name" value="OmpR/PhoB-type_DNA-bd"/>
</dbReference>
<dbReference type="Proteomes" id="UP000028630">
    <property type="component" value="Unassembled WGS sequence"/>
</dbReference>
<dbReference type="GO" id="GO:0003677">
    <property type="term" value="F:DNA binding"/>
    <property type="evidence" value="ECO:0007669"/>
    <property type="project" value="UniProtKB-KW"/>
</dbReference>
<evidence type="ECO:0000256" key="1">
    <source>
        <dbReference type="ARBA" id="ARBA00023125"/>
    </source>
</evidence>
<accession>A0A084ZRA9</accession>
<protein>
    <submittedName>
        <fullName evidence="3">Transcriptional regulator</fullName>
    </submittedName>
</protein>
<dbReference type="EMBL" id="JMTB01000112">
    <property type="protein sequence ID" value="KFC00004.1"/>
    <property type="molecule type" value="Genomic_DNA"/>
</dbReference>
<dbReference type="RefSeq" id="WP_038160980.1">
    <property type="nucleotide sequence ID" value="NZ_JMTB01000112.1"/>
</dbReference>
<gene>
    <name evidence="3" type="ORF">GTGU_03889</name>
</gene>
<keyword evidence="4" id="KW-1185">Reference proteome</keyword>
<name>A0A084ZRA9_9ENTR</name>